<proteinExistence type="predicted"/>
<accession>A0ABV1EN91</accession>
<organism evidence="2 3">
    <name type="scientific">Flavonifractor hominis</name>
    <dbReference type="NCBI Taxonomy" id="3133178"/>
    <lineage>
        <taxon>Bacteria</taxon>
        <taxon>Bacillati</taxon>
        <taxon>Bacillota</taxon>
        <taxon>Clostridia</taxon>
        <taxon>Eubacteriales</taxon>
        <taxon>Oscillospiraceae</taxon>
        <taxon>Flavonifractor</taxon>
    </lineage>
</organism>
<reference evidence="2 3" key="1">
    <citation type="submission" date="2024-03" db="EMBL/GenBank/DDBJ databases">
        <title>Human intestinal bacterial collection.</title>
        <authorList>
            <person name="Pauvert C."/>
            <person name="Hitch T.C.A."/>
            <person name="Clavel T."/>
        </authorList>
    </citation>
    <scope>NUCLEOTIDE SEQUENCE [LARGE SCALE GENOMIC DNA]</scope>
    <source>
        <strain evidence="2 3">CLA-AP-H34</strain>
    </source>
</reference>
<protein>
    <submittedName>
        <fullName evidence="2">Cysteine-rich small domain-containing protein</fullName>
    </submittedName>
</protein>
<dbReference type="Pfam" id="PF04071">
    <property type="entry name" value="zf-like"/>
    <property type="match status" value="1"/>
</dbReference>
<dbReference type="RefSeq" id="WP_130870201.1">
    <property type="nucleotide sequence ID" value="NZ_JBBMFT010000002.1"/>
</dbReference>
<evidence type="ECO:0000313" key="2">
    <source>
        <dbReference type="EMBL" id="MEQ2456052.1"/>
    </source>
</evidence>
<feature type="domain" description="Cysteine-rich small" evidence="1">
    <location>
        <begin position="9"/>
        <end position="90"/>
    </location>
</feature>
<evidence type="ECO:0000313" key="3">
    <source>
        <dbReference type="Proteomes" id="UP001440599"/>
    </source>
</evidence>
<evidence type="ECO:0000259" key="1">
    <source>
        <dbReference type="Pfam" id="PF04071"/>
    </source>
</evidence>
<dbReference type="EMBL" id="JBBMFT010000002">
    <property type="protein sequence ID" value="MEQ2456052.1"/>
    <property type="molecule type" value="Genomic_DNA"/>
</dbReference>
<keyword evidence="3" id="KW-1185">Reference proteome</keyword>
<gene>
    <name evidence="2" type="ORF">WMO45_05910</name>
</gene>
<name>A0ABV1EN91_9FIRM</name>
<dbReference type="InterPro" id="IPR007212">
    <property type="entry name" value="Zf-like"/>
</dbReference>
<comment type="caution">
    <text evidence="2">The sequence shown here is derived from an EMBL/GenBank/DDBJ whole genome shotgun (WGS) entry which is preliminary data.</text>
</comment>
<dbReference type="Proteomes" id="UP001440599">
    <property type="component" value="Unassembled WGS sequence"/>
</dbReference>
<sequence>MESSTSEKHFQFFSNSKCEYFPCHSTNDPENFNCLFCYCPLYALGDKCGGNFTYIAGGIKDCSGCLIPHRREGYDYIIGKYGEIKKLAQKTN</sequence>